<dbReference type="Proteomes" id="UP000029393">
    <property type="component" value="Unassembled WGS sequence"/>
</dbReference>
<feature type="transmembrane region" description="Helical" evidence="1">
    <location>
        <begin position="66"/>
        <end position="86"/>
    </location>
</feature>
<feature type="transmembrane region" description="Helical" evidence="1">
    <location>
        <begin position="6"/>
        <end position="25"/>
    </location>
</feature>
<comment type="caution">
    <text evidence="2">The sequence shown here is derived from an EMBL/GenBank/DDBJ whole genome shotgun (WGS) entry which is preliminary data.</text>
</comment>
<dbReference type="EMBL" id="AVCK01000012">
    <property type="protein sequence ID" value="KFN46849.1"/>
    <property type="molecule type" value="Genomic_DNA"/>
</dbReference>
<feature type="transmembrane region" description="Helical" evidence="1">
    <location>
        <begin position="120"/>
        <end position="142"/>
    </location>
</feature>
<dbReference type="PATRIC" id="fig|1384056.3.peg.774"/>
<accession>A0A091B7M8</accession>
<feature type="transmembrane region" description="Helical" evidence="1">
    <location>
        <begin position="182"/>
        <end position="201"/>
    </location>
</feature>
<keyword evidence="3" id="KW-1185">Reference proteome</keyword>
<organism evidence="2 3">
    <name type="scientific">Arenimonas metalli CF5-1</name>
    <dbReference type="NCBI Taxonomy" id="1384056"/>
    <lineage>
        <taxon>Bacteria</taxon>
        <taxon>Pseudomonadati</taxon>
        <taxon>Pseudomonadota</taxon>
        <taxon>Gammaproteobacteria</taxon>
        <taxon>Lysobacterales</taxon>
        <taxon>Lysobacteraceae</taxon>
        <taxon>Arenimonas</taxon>
    </lineage>
</organism>
<gene>
    <name evidence="2" type="ORF">N787_00720</name>
</gene>
<keyword evidence="1" id="KW-0472">Membrane</keyword>
<evidence type="ECO:0000313" key="2">
    <source>
        <dbReference type="EMBL" id="KFN46849.1"/>
    </source>
</evidence>
<evidence type="ECO:0000256" key="1">
    <source>
        <dbReference type="SAM" id="Phobius"/>
    </source>
</evidence>
<dbReference type="eggNOG" id="ENOG5030XRJ">
    <property type="taxonomic scope" value="Bacteria"/>
</dbReference>
<dbReference type="AlphaFoldDB" id="A0A091B7M8"/>
<feature type="transmembrane region" description="Helical" evidence="1">
    <location>
        <begin position="37"/>
        <end position="54"/>
    </location>
</feature>
<dbReference type="STRING" id="1384056.N787_00720"/>
<feature type="transmembrane region" description="Helical" evidence="1">
    <location>
        <begin position="93"/>
        <end position="114"/>
    </location>
</feature>
<feature type="transmembrane region" description="Helical" evidence="1">
    <location>
        <begin position="154"/>
        <end position="170"/>
    </location>
</feature>
<dbReference type="RefSeq" id="WP_034210947.1">
    <property type="nucleotide sequence ID" value="NZ_AVCK01000012.1"/>
</dbReference>
<feature type="transmembrane region" description="Helical" evidence="1">
    <location>
        <begin position="213"/>
        <end position="232"/>
    </location>
</feature>
<sequence length="403" mass="43381">MTDALASDVALTWIAALACLPYLRFLWRAESPAGGRAALALVVLMGLLLALRGFDWLQVAPWLGRLTFAVATWLPLVTTLFCERLLRRHHPLWLKVLALGVSAGFFTINLVTPLAQGQTWTVAFAGAFAAVMACNALLLLRATDRDLGVEQRRLARVLVLVALIAAPLIVSDFRTLLGWPPVRLGSLAAMLFIHVMLAAEARLSLLRELVGRIFAWAVQGFALALAFAWVMGFGGEALWRHALAAWPAAIAMLMLAAIVTSSRALSLASAEGQFLRWLRAAPLDDLDRLLGALGDYLPMRKHLRLQGPDLAGYDSAVLGRLADAPVSLVRARAAAASPDAALAEAGEQWRDLLERHDMNHALPLRADPPLVVLVDLSASSAGSLAHLRAAVVQRLGRSLAARG</sequence>
<name>A0A091B7M8_9GAMM</name>
<reference evidence="2 3" key="1">
    <citation type="submission" date="2013-09" db="EMBL/GenBank/DDBJ databases">
        <title>Genome sequencing of Arenimonas metalli.</title>
        <authorList>
            <person name="Chen F."/>
            <person name="Wang G."/>
        </authorList>
    </citation>
    <scope>NUCLEOTIDE SEQUENCE [LARGE SCALE GENOMIC DNA]</scope>
    <source>
        <strain evidence="2 3">CF5-1</strain>
    </source>
</reference>
<keyword evidence="1" id="KW-1133">Transmembrane helix</keyword>
<proteinExistence type="predicted"/>
<keyword evidence="1" id="KW-0812">Transmembrane</keyword>
<feature type="transmembrane region" description="Helical" evidence="1">
    <location>
        <begin position="238"/>
        <end position="259"/>
    </location>
</feature>
<evidence type="ECO:0000313" key="3">
    <source>
        <dbReference type="Proteomes" id="UP000029393"/>
    </source>
</evidence>
<protein>
    <submittedName>
        <fullName evidence="2">Uncharacterized protein</fullName>
    </submittedName>
</protein>